<evidence type="ECO:0000256" key="1">
    <source>
        <dbReference type="SAM" id="MobiDB-lite"/>
    </source>
</evidence>
<sequence length="180" mass="20436">MHPVEGFHSDKSEELQDELFKIPTPCDYIKSEIEKGSITNDDFYLDIIGLIPENSEDYQQYKCLEEISNNITIIRVETYQELEEAIKTQNPDNSWTKSKQSPEKTEDPEDKEPDGGTTINKFYIIIPIVLVSGLGITALLRPVRNFIGNTLINVGNALVKTGESLKKDKENEDNQIDKSQ</sequence>
<feature type="compositionally biased region" description="Polar residues" evidence="1">
    <location>
        <begin position="87"/>
        <end position="99"/>
    </location>
</feature>
<feature type="region of interest" description="Disordered" evidence="1">
    <location>
        <begin position="85"/>
        <end position="116"/>
    </location>
</feature>
<reference evidence="2 3" key="1">
    <citation type="journal article" date="2011" name="Front. Microbiol.">
        <title>Two Strains of Crocosphaera watsonii with Highly Conserved Genomes are Distinguished by Strain-Specific Features.</title>
        <authorList>
            <person name="Bench S.R."/>
            <person name="Ilikchyan I.N."/>
            <person name="Tripp H.J."/>
            <person name="Zehr J.P."/>
        </authorList>
    </citation>
    <scope>NUCLEOTIDE SEQUENCE [LARGE SCALE GENOMIC DNA]</scope>
    <source>
        <strain evidence="2 3">WH 0003</strain>
    </source>
</reference>
<evidence type="ECO:0000313" key="2">
    <source>
        <dbReference type="EMBL" id="EHJ09580.1"/>
    </source>
</evidence>
<protein>
    <submittedName>
        <fullName evidence="2">Uncharacterized protein</fullName>
    </submittedName>
</protein>
<dbReference type="AlphaFoldDB" id="G5JE08"/>
<name>G5JE08_CROWT</name>
<comment type="caution">
    <text evidence="2">The sequence shown here is derived from an EMBL/GenBank/DDBJ whole genome shotgun (WGS) entry which is preliminary data.</text>
</comment>
<dbReference type="PATRIC" id="fig|423471.3.peg.5277"/>
<gene>
    <name evidence="2" type="ORF">CWATWH0003_5649</name>
</gene>
<dbReference type="Proteomes" id="UP000003477">
    <property type="component" value="Unassembled WGS sequence"/>
</dbReference>
<organism evidence="2 3">
    <name type="scientific">Crocosphaera watsonii WH 0003</name>
    <dbReference type="NCBI Taxonomy" id="423471"/>
    <lineage>
        <taxon>Bacteria</taxon>
        <taxon>Bacillati</taxon>
        <taxon>Cyanobacteriota</taxon>
        <taxon>Cyanophyceae</taxon>
        <taxon>Oscillatoriophycideae</taxon>
        <taxon>Chroococcales</taxon>
        <taxon>Aphanothecaceae</taxon>
        <taxon>Crocosphaera</taxon>
    </lineage>
</organism>
<proteinExistence type="predicted"/>
<evidence type="ECO:0000313" key="3">
    <source>
        <dbReference type="Proteomes" id="UP000003477"/>
    </source>
</evidence>
<dbReference type="EMBL" id="AESD01000896">
    <property type="protein sequence ID" value="EHJ09580.1"/>
    <property type="molecule type" value="Genomic_DNA"/>
</dbReference>
<accession>G5JE08</accession>